<feature type="transmembrane region" description="Helical" evidence="7">
    <location>
        <begin position="263"/>
        <end position="280"/>
    </location>
</feature>
<dbReference type="GeneID" id="93073969"/>
<evidence type="ECO:0000313" key="12">
    <source>
        <dbReference type="Proteomes" id="UP000030905"/>
    </source>
</evidence>
<keyword evidence="4 7" id="KW-0812">Transmembrane</keyword>
<dbReference type="eggNOG" id="COG1175">
    <property type="taxonomic scope" value="Bacteria"/>
</dbReference>
<feature type="transmembrane region" description="Helical" evidence="7">
    <location>
        <begin position="67"/>
        <end position="90"/>
    </location>
</feature>
<dbReference type="InterPro" id="IPR050809">
    <property type="entry name" value="UgpAE/MalFG_permease"/>
</dbReference>
<keyword evidence="3" id="KW-1003">Cell membrane</keyword>
<dbReference type="InterPro" id="IPR000515">
    <property type="entry name" value="MetI-like"/>
</dbReference>
<keyword evidence="5 7" id="KW-1133">Transmembrane helix</keyword>
<reference evidence="10 11" key="3">
    <citation type="journal article" name="Genome Announc.">
        <title>Improved Draft Genome Sequence of Clostridium pasteurianum Strain ATCC 6013 (DSM 525) Using a Hybrid Next-Generation Sequencing Approach.</title>
        <authorList>
            <person name="Pyne M.E."/>
            <person name="Utturkar S."/>
            <person name="Brown S.D."/>
            <person name="Moo-Young M."/>
            <person name="Chung D.A."/>
            <person name="Chou C.P."/>
        </authorList>
    </citation>
    <scope>NUCLEOTIDE SEQUENCE [LARGE SCALE GENOMIC DNA]</scope>
    <source>
        <strain evidence="10 11">ATCC 6013</strain>
    </source>
</reference>
<dbReference type="SUPFAM" id="SSF161098">
    <property type="entry name" value="MetI-like"/>
    <property type="match status" value="1"/>
</dbReference>
<dbReference type="GO" id="GO:0005886">
    <property type="term" value="C:plasma membrane"/>
    <property type="evidence" value="ECO:0007669"/>
    <property type="project" value="UniProtKB-SubCell"/>
</dbReference>
<evidence type="ECO:0000256" key="5">
    <source>
        <dbReference type="ARBA" id="ARBA00022989"/>
    </source>
</evidence>
<reference evidence="10" key="2">
    <citation type="submission" date="2015-10" db="EMBL/GenBank/DDBJ databases">
        <title>Improved Draft Genome Sequence of Clostridium pasteurianum Strain ATCC 6013 (DSM 525) Using a Hybrid Next-Generation Sequencing Approach.</title>
        <authorList>
            <person name="Pyne M.E."/>
            <person name="Utturkar S.M."/>
            <person name="Brown S.D."/>
            <person name="Moo-Young M."/>
            <person name="Chung D.A."/>
            <person name="Chou P.C."/>
        </authorList>
    </citation>
    <scope>NUCLEOTIDE SEQUENCE</scope>
    <source>
        <strain evidence="10">ATCC 6013</strain>
    </source>
</reference>
<reference evidence="9 12" key="1">
    <citation type="journal article" date="2015" name="Genome Announc.">
        <title>Complete Genome Sequence of the Nitrogen-Fixing and Solvent-Producing Clostridium pasteurianum DSM 525.</title>
        <authorList>
            <person name="Poehlein A."/>
            <person name="Grosse-Honebrink A."/>
            <person name="Zhang Y."/>
            <person name="Minton N.P."/>
            <person name="Daniel R."/>
        </authorList>
    </citation>
    <scope>NUCLEOTIDE SEQUENCE [LARGE SCALE GENOMIC DNA]</scope>
    <source>
        <strain evidence="9">DSM 525</strain>
        <strain evidence="12">DSM 525 / ATCC 6013</strain>
    </source>
</reference>
<sequence>MKNRNKIFMAMTLPMVMLFFCFHTLPLFSGFFYSLTNSKGFGDFDFIGLKNYIHLFSNTKVINAYGFTFKFAVVTTILVNIISMILALALNAKIKFKSALRGLYFMPNILGGLIVGYIFNFIFTFVIPAIGKSIASGSLSTSILGNPSIAWIGIVICVAWQAIAFNTIIYISGLQTIPQDVYEASSIDGAGNWKTFWKITFPLVAPFFTINMVLCMRNFLMVFDQIMSLTAGGPAGSTTSISMLIYKNGLTGNQFGFQSANSVIYFLVIVGISVFQMKVLNKREVQL</sequence>
<dbReference type="Pfam" id="PF00528">
    <property type="entry name" value="BPD_transp_1"/>
    <property type="match status" value="1"/>
</dbReference>
<dbReference type="PATRIC" id="fig|1262449.3.peg.1646"/>
<dbReference type="Gene3D" id="1.10.3720.10">
    <property type="entry name" value="MetI-like"/>
    <property type="match status" value="1"/>
</dbReference>
<dbReference type="KEGG" id="cpat:CLPA_c18090"/>
<evidence type="ECO:0000256" key="3">
    <source>
        <dbReference type="ARBA" id="ARBA00022475"/>
    </source>
</evidence>
<dbReference type="PANTHER" id="PTHR43227">
    <property type="entry name" value="BLL4140 PROTEIN"/>
    <property type="match status" value="1"/>
</dbReference>
<feature type="transmembrane region" description="Helical" evidence="7">
    <location>
        <begin position="7"/>
        <end position="33"/>
    </location>
</feature>
<protein>
    <submittedName>
        <fullName evidence="10">ABC-type transporter, integral membrane subunit</fullName>
    </submittedName>
    <submittedName>
        <fullName evidence="9">Putative starch degradation products transport system permease protein AmyD</fullName>
    </submittedName>
</protein>
<dbReference type="KEGG" id="cpae:CPAST_c18090"/>
<dbReference type="PANTHER" id="PTHR43227:SF11">
    <property type="entry name" value="BLL4140 PROTEIN"/>
    <property type="match status" value="1"/>
</dbReference>
<feature type="transmembrane region" description="Helical" evidence="7">
    <location>
        <begin position="150"/>
        <end position="174"/>
    </location>
</feature>
<evidence type="ECO:0000256" key="4">
    <source>
        <dbReference type="ARBA" id="ARBA00022692"/>
    </source>
</evidence>
<dbReference type="AlphaFoldDB" id="A0A0H3J340"/>
<dbReference type="CDD" id="cd06261">
    <property type="entry name" value="TM_PBP2"/>
    <property type="match status" value="1"/>
</dbReference>
<dbReference type="EMBL" id="JPGY02000001">
    <property type="protein sequence ID" value="KRU12125.1"/>
    <property type="molecule type" value="Genomic_DNA"/>
</dbReference>
<feature type="domain" description="ABC transmembrane type-1" evidence="8">
    <location>
        <begin position="65"/>
        <end position="276"/>
    </location>
</feature>
<name>A0A0H3J340_CLOPA</name>
<evidence type="ECO:0000256" key="6">
    <source>
        <dbReference type="ARBA" id="ARBA00023136"/>
    </source>
</evidence>
<evidence type="ECO:0000256" key="7">
    <source>
        <dbReference type="RuleBase" id="RU363032"/>
    </source>
</evidence>
<dbReference type="RefSeq" id="WP_003443982.1">
    <property type="nucleotide sequence ID" value="NZ_ANZB01000004.1"/>
</dbReference>
<dbReference type="Proteomes" id="UP000028042">
    <property type="component" value="Unassembled WGS sequence"/>
</dbReference>
<evidence type="ECO:0000256" key="1">
    <source>
        <dbReference type="ARBA" id="ARBA00004651"/>
    </source>
</evidence>
<accession>A0A0H3J340</accession>
<keyword evidence="6 7" id="KW-0472">Membrane</keyword>
<evidence type="ECO:0000313" key="9">
    <source>
        <dbReference type="EMBL" id="AJA51867.1"/>
    </source>
</evidence>
<evidence type="ECO:0000259" key="8">
    <source>
        <dbReference type="PROSITE" id="PS50928"/>
    </source>
</evidence>
<dbReference type="EMBL" id="CP009268">
    <property type="protein sequence ID" value="AJA51867.1"/>
    <property type="molecule type" value="Genomic_DNA"/>
</dbReference>
<feature type="transmembrane region" description="Helical" evidence="7">
    <location>
        <begin position="102"/>
        <end position="130"/>
    </location>
</feature>
<dbReference type="GO" id="GO:0055085">
    <property type="term" value="P:transmembrane transport"/>
    <property type="evidence" value="ECO:0007669"/>
    <property type="project" value="InterPro"/>
</dbReference>
<keyword evidence="2 7" id="KW-0813">Transport</keyword>
<evidence type="ECO:0000256" key="2">
    <source>
        <dbReference type="ARBA" id="ARBA00022448"/>
    </source>
</evidence>
<gene>
    <name evidence="9" type="primary">amyD1</name>
    <name evidence="9" type="ORF">CLPA_c18090</name>
    <name evidence="10" type="ORF">CP6013_01372</name>
</gene>
<keyword evidence="12" id="KW-1185">Reference proteome</keyword>
<dbReference type="PROSITE" id="PS50928">
    <property type="entry name" value="ABC_TM1"/>
    <property type="match status" value="1"/>
</dbReference>
<organism evidence="9 12">
    <name type="scientific">Clostridium pasteurianum DSM 525 = ATCC 6013</name>
    <dbReference type="NCBI Taxonomy" id="1262449"/>
    <lineage>
        <taxon>Bacteria</taxon>
        <taxon>Bacillati</taxon>
        <taxon>Bacillota</taxon>
        <taxon>Clostridia</taxon>
        <taxon>Eubacteriales</taxon>
        <taxon>Clostridiaceae</taxon>
        <taxon>Clostridium</taxon>
    </lineage>
</organism>
<evidence type="ECO:0000313" key="10">
    <source>
        <dbReference type="EMBL" id="KRU12125.1"/>
    </source>
</evidence>
<comment type="subcellular location">
    <subcellularLocation>
        <location evidence="1 7">Cell membrane</location>
        <topology evidence="1 7">Multi-pass membrane protein</topology>
    </subcellularLocation>
</comment>
<dbReference type="Proteomes" id="UP000030905">
    <property type="component" value="Chromosome"/>
</dbReference>
<dbReference type="InterPro" id="IPR035906">
    <property type="entry name" value="MetI-like_sf"/>
</dbReference>
<evidence type="ECO:0000313" key="11">
    <source>
        <dbReference type="Proteomes" id="UP000028042"/>
    </source>
</evidence>
<comment type="similarity">
    <text evidence="7">Belongs to the binding-protein-dependent transport system permease family.</text>
</comment>
<proteinExistence type="inferred from homology"/>
<feature type="transmembrane region" description="Helical" evidence="7">
    <location>
        <begin position="195"/>
        <end position="220"/>
    </location>
</feature>